<comment type="caution">
    <text evidence="2">The sequence shown here is derived from an EMBL/GenBank/DDBJ whole genome shotgun (WGS) entry which is preliminary data.</text>
</comment>
<name>A0A4Y9ZJ40_9AGAM</name>
<dbReference type="EMBL" id="SFCI01002333">
    <property type="protein sequence ID" value="TFY74057.1"/>
    <property type="molecule type" value="Genomic_DNA"/>
</dbReference>
<evidence type="ECO:0000256" key="1">
    <source>
        <dbReference type="SAM" id="MobiDB-lite"/>
    </source>
</evidence>
<dbReference type="AlphaFoldDB" id="A0A4Y9ZJ40"/>
<evidence type="ECO:0000313" key="3">
    <source>
        <dbReference type="Proteomes" id="UP000298061"/>
    </source>
</evidence>
<protein>
    <submittedName>
        <fullName evidence="2">Uncharacterized protein</fullName>
    </submittedName>
</protein>
<keyword evidence="3" id="KW-1185">Reference proteome</keyword>
<reference evidence="2 3" key="1">
    <citation type="submission" date="2019-02" db="EMBL/GenBank/DDBJ databases">
        <title>Genome sequencing of the rare red list fungi Hericium alpestre (H. flagellum).</title>
        <authorList>
            <person name="Buettner E."/>
            <person name="Kellner H."/>
        </authorList>
    </citation>
    <scope>NUCLEOTIDE SEQUENCE [LARGE SCALE GENOMIC DNA]</scope>
    <source>
        <strain evidence="2 3">DSM 108284</strain>
    </source>
</reference>
<proteinExistence type="predicted"/>
<feature type="compositionally biased region" description="Basic and acidic residues" evidence="1">
    <location>
        <begin position="1"/>
        <end position="10"/>
    </location>
</feature>
<dbReference type="Proteomes" id="UP000298061">
    <property type="component" value="Unassembled WGS sequence"/>
</dbReference>
<evidence type="ECO:0000313" key="2">
    <source>
        <dbReference type="EMBL" id="TFY74057.1"/>
    </source>
</evidence>
<accession>A0A4Y9ZJ40</accession>
<organism evidence="2 3">
    <name type="scientific">Hericium alpestre</name>
    <dbReference type="NCBI Taxonomy" id="135208"/>
    <lineage>
        <taxon>Eukaryota</taxon>
        <taxon>Fungi</taxon>
        <taxon>Dikarya</taxon>
        <taxon>Basidiomycota</taxon>
        <taxon>Agaricomycotina</taxon>
        <taxon>Agaricomycetes</taxon>
        <taxon>Russulales</taxon>
        <taxon>Hericiaceae</taxon>
        <taxon>Hericium</taxon>
    </lineage>
</organism>
<gene>
    <name evidence="2" type="ORF">EWM64_g9955</name>
</gene>
<feature type="region of interest" description="Disordered" evidence="1">
    <location>
        <begin position="1"/>
        <end position="20"/>
    </location>
</feature>
<sequence>MSAPEVKPDDATPELQTAAETRELHLLDQICDLLSRDRPMGVDGGASLSLPLFEAGLTGGAQ</sequence>